<proteinExistence type="predicted"/>
<dbReference type="AlphaFoldDB" id="A0A6M4H1U8"/>
<reference evidence="1 2" key="1">
    <citation type="submission" date="2020-04" db="EMBL/GenBank/DDBJ databases">
        <title>Usitatibacter rugosus gen. nov., sp. nov. and Usitatibacter palustris sp. nov., novel members of Usitatibacteraceae fam. nov. within the order Nitrosomonadales isolated from soil.</title>
        <authorList>
            <person name="Huber K.J."/>
            <person name="Neumann-Schaal M."/>
            <person name="Geppert A."/>
            <person name="Luckner M."/>
            <person name="Wanner G."/>
            <person name="Overmann J."/>
        </authorList>
    </citation>
    <scope>NUCLEOTIDE SEQUENCE [LARGE SCALE GENOMIC DNA]</scope>
    <source>
        <strain evidence="1 2">0125_3</strain>
    </source>
</reference>
<name>A0A6M4H1U8_9PROT</name>
<dbReference type="EMBL" id="CP053069">
    <property type="protein sequence ID" value="QJR11817.1"/>
    <property type="molecule type" value="Genomic_DNA"/>
</dbReference>
<evidence type="ECO:0008006" key="3">
    <source>
        <dbReference type="Google" id="ProtNLM"/>
    </source>
</evidence>
<organism evidence="1 2">
    <name type="scientific">Usitatibacter rugosus</name>
    <dbReference type="NCBI Taxonomy" id="2732067"/>
    <lineage>
        <taxon>Bacteria</taxon>
        <taxon>Pseudomonadati</taxon>
        <taxon>Pseudomonadota</taxon>
        <taxon>Betaproteobacteria</taxon>
        <taxon>Nitrosomonadales</taxon>
        <taxon>Usitatibacteraceae</taxon>
        <taxon>Usitatibacter</taxon>
    </lineage>
</organism>
<evidence type="ECO:0000313" key="2">
    <source>
        <dbReference type="Proteomes" id="UP000501534"/>
    </source>
</evidence>
<dbReference type="PROSITE" id="PS52050">
    <property type="entry name" value="WYL"/>
    <property type="match status" value="1"/>
</dbReference>
<gene>
    <name evidence="1" type="ORF">DSM104443_02900</name>
</gene>
<sequence>MNIADAIRDKRILRFSYGGSLRRVEPHVYGTDRLGQELLLAWQLGGGSESGTSVGWKTFRVPEMVAVTVTTDSFPGPRPAYKHGEHVMTKVIAEL</sequence>
<evidence type="ECO:0000313" key="1">
    <source>
        <dbReference type="EMBL" id="QJR11817.1"/>
    </source>
</evidence>
<accession>A0A6M4H1U8</accession>
<dbReference type="KEGG" id="uru:DSM104443_02900"/>
<keyword evidence="2" id="KW-1185">Reference proteome</keyword>
<dbReference type="RefSeq" id="WP_171093474.1">
    <property type="nucleotide sequence ID" value="NZ_CP053069.1"/>
</dbReference>
<protein>
    <recommendedName>
        <fullName evidence="3">WYL domain-containing protein</fullName>
    </recommendedName>
</protein>
<dbReference type="Proteomes" id="UP000501534">
    <property type="component" value="Chromosome"/>
</dbReference>